<keyword evidence="2" id="KW-1185">Reference proteome</keyword>
<dbReference type="EMBL" id="AOMD01000030">
    <property type="protein sequence ID" value="EMA43162.1"/>
    <property type="molecule type" value="Genomic_DNA"/>
</dbReference>
<accession>M0MBK5</accession>
<protein>
    <submittedName>
        <fullName evidence="1">Uncharacterized protein</fullName>
    </submittedName>
</protein>
<evidence type="ECO:0000313" key="1">
    <source>
        <dbReference type="EMBL" id="EMA43162.1"/>
    </source>
</evidence>
<reference evidence="1 2" key="1">
    <citation type="journal article" date="2014" name="PLoS Genet.">
        <title>Phylogenetically driven sequencing of extremely halophilic archaea reveals strategies for static and dynamic osmo-response.</title>
        <authorList>
            <person name="Becker E.A."/>
            <person name="Seitzer P.M."/>
            <person name="Tritt A."/>
            <person name="Larsen D."/>
            <person name="Krusor M."/>
            <person name="Yao A.I."/>
            <person name="Wu D."/>
            <person name="Madern D."/>
            <person name="Eisen J.A."/>
            <person name="Darling A.E."/>
            <person name="Facciotti M.T."/>
        </authorList>
    </citation>
    <scope>NUCLEOTIDE SEQUENCE [LARGE SCALE GENOMIC DNA]</scope>
    <source>
        <strain evidence="1 2">DSM 5350</strain>
    </source>
</reference>
<evidence type="ECO:0000313" key="2">
    <source>
        <dbReference type="Proteomes" id="UP000011669"/>
    </source>
</evidence>
<name>M0MBK5_9EURY</name>
<proteinExistence type="predicted"/>
<sequence length="201" mass="22439">MDRQITDMQAVSDILLQRVDFAILRPLLDEISPLVIFGGRIILNRQSSERIVLRTEFADCILVSVGSRFEIKQAILDSYVASFEAEILGLDLRVRIALRLLFQFGDDMFPVVNRTQSPTCGVPECTFGFRLPDTVVERQQSGVVTTYAEVNAVGAFDQLPYRPCLHSIGEVAKVVFVRVFTCGLHDVFRGELGGDSRAALR</sequence>
<gene>
    <name evidence="1" type="ORF">C449_14327</name>
</gene>
<dbReference type="AlphaFoldDB" id="M0MBK5"/>
<comment type="caution">
    <text evidence="1">The sequence shown here is derived from an EMBL/GenBank/DDBJ whole genome shotgun (WGS) entry which is preliminary data.</text>
</comment>
<dbReference type="Proteomes" id="UP000011669">
    <property type="component" value="Unassembled WGS sequence"/>
</dbReference>
<dbReference type="InParanoid" id="M0MBK5"/>
<organism evidence="1 2">
    <name type="scientific">Halococcus saccharolyticus DSM 5350</name>
    <dbReference type="NCBI Taxonomy" id="1227455"/>
    <lineage>
        <taxon>Archaea</taxon>
        <taxon>Methanobacteriati</taxon>
        <taxon>Methanobacteriota</taxon>
        <taxon>Stenosarchaea group</taxon>
        <taxon>Halobacteria</taxon>
        <taxon>Halobacteriales</taxon>
        <taxon>Halococcaceae</taxon>
        <taxon>Halococcus</taxon>
    </lineage>
</organism>